<keyword evidence="2" id="KW-0436">Ligase</keyword>
<reference evidence="2 3" key="1">
    <citation type="submission" date="2020-04" db="EMBL/GenBank/DDBJ databases">
        <title>Marinobacter oceani sp. nov., isolated from marine solar saltern.</title>
        <authorList>
            <person name="Chen X.-Y."/>
        </authorList>
    </citation>
    <scope>NUCLEOTIDE SEQUENCE [LARGE SCALE GENOMIC DNA]</scope>
    <source>
        <strain evidence="2 3">W62</strain>
    </source>
</reference>
<feature type="compositionally biased region" description="Basic and acidic residues" evidence="1">
    <location>
        <begin position="1"/>
        <end position="20"/>
    </location>
</feature>
<evidence type="ECO:0000313" key="3">
    <source>
        <dbReference type="Proteomes" id="UP000567186"/>
    </source>
</evidence>
<name>A0A7Y0RF12_9GAMM</name>
<organism evidence="2 3">
    <name type="scientific">Marinobacter orientalis</name>
    <dbReference type="NCBI Taxonomy" id="1928859"/>
    <lineage>
        <taxon>Bacteria</taxon>
        <taxon>Pseudomonadati</taxon>
        <taxon>Pseudomonadota</taxon>
        <taxon>Gammaproteobacteria</taxon>
        <taxon>Pseudomonadales</taxon>
        <taxon>Marinobacteraceae</taxon>
        <taxon>Marinobacter</taxon>
    </lineage>
</organism>
<feature type="region of interest" description="Disordered" evidence="1">
    <location>
        <begin position="1"/>
        <end position="35"/>
    </location>
</feature>
<dbReference type="AlphaFoldDB" id="A0A7Y0RF12"/>
<feature type="non-terminal residue" evidence="2">
    <location>
        <position position="47"/>
    </location>
</feature>
<proteinExistence type="predicted"/>
<gene>
    <name evidence="2" type="ORF">HIU99_15665</name>
</gene>
<evidence type="ECO:0000313" key="2">
    <source>
        <dbReference type="EMBL" id="NMT65023.1"/>
    </source>
</evidence>
<accession>A0A7Y0RF12</accession>
<protein>
    <submittedName>
        <fullName evidence="2">Carboxylate--amine ligase</fullName>
    </submittedName>
</protein>
<keyword evidence="3" id="KW-1185">Reference proteome</keyword>
<dbReference type="Proteomes" id="UP000567186">
    <property type="component" value="Unassembled WGS sequence"/>
</dbReference>
<dbReference type="GO" id="GO:0016874">
    <property type="term" value="F:ligase activity"/>
    <property type="evidence" value="ECO:0007669"/>
    <property type="project" value="UniProtKB-KW"/>
</dbReference>
<comment type="caution">
    <text evidence="2">The sequence shown here is derived from an EMBL/GenBank/DDBJ whole genome shotgun (WGS) entry which is preliminary data.</text>
</comment>
<dbReference type="EMBL" id="JABCKY010000007">
    <property type="protein sequence ID" value="NMT65023.1"/>
    <property type="molecule type" value="Genomic_DNA"/>
</dbReference>
<evidence type="ECO:0000256" key="1">
    <source>
        <dbReference type="SAM" id="MobiDB-lite"/>
    </source>
</evidence>
<sequence length="47" mass="5191">MSMTSEKELPKEVAAWRDPEMPSVKGTETPKDPNKGYIALLGWSVNA</sequence>